<evidence type="ECO:0000313" key="4">
    <source>
        <dbReference type="EMBL" id="KAL1879259.1"/>
    </source>
</evidence>
<keyword evidence="5" id="KW-1185">Reference proteome</keyword>
<evidence type="ECO:0000313" key="5">
    <source>
        <dbReference type="Proteomes" id="UP001583177"/>
    </source>
</evidence>
<dbReference type="SMART" id="SM00066">
    <property type="entry name" value="GAL4"/>
    <property type="match status" value="1"/>
</dbReference>
<accession>A0ABR3XUL2</accession>
<dbReference type="Proteomes" id="UP001583177">
    <property type="component" value="Unassembled WGS sequence"/>
</dbReference>
<evidence type="ECO:0000256" key="1">
    <source>
        <dbReference type="ARBA" id="ARBA00023242"/>
    </source>
</evidence>
<organism evidence="4 5">
    <name type="scientific">Diaporthe australafricana</name>
    <dbReference type="NCBI Taxonomy" id="127596"/>
    <lineage>
        <taxon>Eukaryota</taxon>
        <taxon>Fungi</taxon>
        <taxon>Dikarya</taxon>
        <taxon>Ascomycota</taxon>
        <taxon>Pezizomycotina</taxon>
        <taxon>Sordariomycetes</taxon>
        <taxon>Sordariomycetidae</taxon>
        <taxon>Diaporthales</taxon>
        <taxon>Diaporthaceae</taxon>
        <taxon>Diaporthe</taxon>
    </lineage>
</organism>
<dbReference type="SUPFAM" id="SSF57701">
    <property type="entry name" value="Zn2/Cys6 DNA-binding domain"/>
    <property type="match status" value="1"/>
</dbReference>
<dbReference type="PANTHER" id="PTHR47784:SF4">
    <property type="entry name" value="ZN(II)2CYS6 TRANSCRIPTION FACTOR (EUROFUNG)"/>
    <property type="match status" value="1"/>
</dbReference>
<feature type="region of interest" description="Disordered" evidence="2">
    <location>
        <begin position="45"/>
        <end position="112"/>
    </location>
</feature>
<dbReference type="Gene3D" id="4.10.240.10">
    <property type="entry name" value="Zn(2)-C6 fungal-type DNA-binding domain"/>
    <property type="match status" value="1"/>
</dbReference>
<feature type="domain" description="Zn(2)-C6 fungal-type" evidence="3">
    <location>
        <begin position="17"/>
        <end position="47"/>
    </location>
</feature>
<feature type="compositionally biased region" description="Low complexity" evidence="2">
    <location>
        <begin position="48"/>
        <end position="73"/>
    </location>
</feature>
<feature type="compositionally biased region" description="Low complexity" evidence="2">
    <location>
        <begin position="80"/>
        <end position="89"/>
    </location>
</feature>
<dbReference type="Pfam" id="PF00172">
    <property type="entry name" value="Zn_clus"/>
    <property type="match status" value="1"/>
</dbReference>
<evidence type="ECO:0000256" key="2">
    <source>
        <dbReference type="SAM" id="MobiDB-lite"/>
    </source>
</evidence>
<reference evidence="4 5" key="1">
    <citation type="journal article" date="2024" name="IMA Fungus">
        <title>IMA Genome - F19 : A genome assembly and annotation guide to empower mycologists, including annotated draft genome sequences of Ceratocystis pirilliformis, Diaporthe australafricana, Fusarium ophioides, Paecilomyces lecythidis, and Sporothrix stenoceras.</title>
        <authorList>
            <person name="Aylward J."/>
            <person name="Wilson A.M."/>
            <person name="Visagie C.M."/>
            <person name="Spraker J."/>
            <person name="Barnes I."/>
            <person name="Buitendag C."/>
            <person name="Ceriani C."/>
            <person name="Del Mar Angel L."/>
            <person name="du Plessis D."/>
            <person name="Fuchs T."/>
            <person name="Gasser K."/>
            <person name="Kramer D."/>
            <person name="Li W."/>
            <person name="Munsamy K."/>
            <person name="Piso A."/>
            <person name="Price J.L."/>
            <person name="Sonnekus B."/>
            <person name="Thomas C."/>
            <person name="van der Nest A."/>
            <person name="van Dijk A."/>
            <person name="van Heerden A."/>
            <person name="van Vuuren N."/>
            <person name="Yilmaz N."/>
            <person name="Duong T.A."/>
            <person name="van der Merwe N.A."/>
            <person name="Wingfield M.J."/>
            <person name="Wingfield B.D."/>
        </authorList>
    </citation>
    <scope>NUCLEOTIDE SEQUENCE [LARGE SCALE GENOMIC DNA]</scope>
    <source>
        <strain evidence="4 5">CMW 18300</strain>
    </source>
</reference>
<dbReference type="InterPro" id="IPR036864">
    <property type="entry name" value="Zn2-C6_fun-type_DNA-bd_sf"/>
</dbReference>
<gene>
    <name evidence="4" type="ORF">Daus18300_001838</name>
</gene>
<evidence type="ECO:0000259" key="3">
    <source>
        <dbReference type="PROSITE" id="PS50048"/>
    </source>
</evidence>
<dbReference type="InterPro" id="IPR053157">
    <property type="entry name" value="Sterol_Uptake_Regulator"/>
</dbReference>
<dbReference type="PROSITE" id="PS50048">
    <property type="entry name" value="ZN2_CY6_FUNGAL_2"/>
    <property type="match status" value="1"/>
</dbReference>
<dbReference type="Pfam" id="PF11951">
    <property type="entry name" value="Fungal_trans_2"/>
    <property type="match status" value="1"/>
</dbReference>
<dbReference type="InterPro" id="IPR021858">
    <property type="entry name" value="Fun_TF"/>
</dbReference>
<sequence>MPRRTPIRKPHKKSRLGCQECKRRHVKCDEARPTCDHCSATSKTCVYRSPPSRTTRSSSVPTTRRPSPPAAVTFHGGARSATTAPSPASVGLNASTPSHLGTSVASPYPTPGSSAQNAVLYPPLNVRHMDLYHHFIFYTAPSLDDGGDSMNREQMQVIMRTVLSAPYVMYQILALSALHQSHTNASQAEYHREEATALQTQALTLFKDSRPEITAETCAPMLIFSSFLGLHTLAEAVTASKLDGGGLLDRFVLYLNLHRGVRVVTARAWALLTQSNISPALNRAVQAMDAAPSPRSQVRAASVSDRLNRLLDGADMGEESKAACRDAVSQLKIVYQSELLAGEVPRAEQPAGIIWAWPVTLSGVFTKLLMERRPEALIILCYYAVLLHQRRGMWLVGDAGRVLIEELTRFLGTYWREHLEWPNQMLQESL</sequence>
<dbReference type="EMBL" id="JAWRVE010000010">
    <property type="protein sequence ID" value="KAL1879259.1"/>
    <property type="molecule type" value="Genomic_DNA"/>
</dbReference>
<keyword evidence="1" id="KW-0539">Nucleus</keyword>
<dbReference type="PANTHER" id="PTHR47784">
    <property type="entry name" value="STEROL UPTAKE CONTROL PROTEIN 2"/>
    <property type="match status" value="1"/>
</dbReference>
<dbReference type="CDD" id="cd00067">
    <property type="entry name" value="GAL4"/>
    <property type="match status" value="1"/>
</dbReference>
<comment type="caution">
    <text evidence="4">The sequence shown here is derived from an EMBL/GenBank/DDBJ whole genome shotgun (WGS) entry which is preliminary data.</text>
</comment>
<protein>
    <recommendedName>
        <fullName evidence="3">Zn(2)-C6 fungal-type domain-containing protein</fullName>
    </recommendedName>
</protein>
<feature type="compositionally biased region" description="Polar residues" evidence="2">
    <location>
        <begin position="92"/>
        <end position="112"/>
    </location>
</feature>
<name>A0ABR3XUL2_9PEZI</name>
<proteinExistence type="predicted"/>
<dbReference type="InterPro" id="IPR001138">
    <property type="entry name" value="Zn2Cys6_DnaBD"/>
</dbReference>
<dbReference type="PROSITE" id="PS00463">
    <property type="entry name" value="ZN2_CY6_FUNGAL_1"/>
    <property type="match status" value="1"/>
</dbReference>